<proteinExistence type="predicted"/>
<sequence>MKGPMARVQPTEPGVDNAALPSGTARGDSHAVKTVVQGSSQELLTLGRWSSYRATPVLGGSHDSYMSKHGNWMIQAGTRPRFLPGATAQACEGHGGMMAGNNSFREFTDILGSSEVKGQGNDRRQRASGSGREGLLGGSQTADSTPESETAMAGGQMLDLIRRL</sequence>
<gene>
    <name evidence="2" type="ORF">NPX13_g10655</name>
</gene>
<evidence type="ECO:0000256" key="1">
    <source>
        <dbReference type="SAM" id="MobiDB-lite"/>
    </source>
</evidence>
<evidence type="ECO:0000313" key="2">
    <source>
        <dbReference type="EMBL" id="KAJ3554281.1"/>
    </source>
</evidence>
<protein>
    <submittedName>
        <fullName evidence="2">Uncharacterized protein</fullName>
    </submittedName>
</protein>
<organism evidence="2 3">
    <name type="scientific">Xylaria arbuscula</name>
    <dbReference type="NCBI Taxonomy" id="114810"/>
    <lineage>
        <taxon>Eukaryota</taxon>
        <taxon>Fungi</taxon>
        <taxon>Dikarya</taxon>
        <taxon>Ascomycota</taxon>
        <taxon>Pezizomycotina</taxon>
        <taxon>Sordariomycetes</taxon>
        <taxon>Xylariomycetidae</taxon>
        <taxon>Xylariales</taxon>
        <taxon>Xylariaceae</taxon>
        <taxon>Xylaria</taxon>
    </lineage>
</organism>
<reference evidence="2" key="1">
    <citation type="submission" date="2022-07" db="EMBL/GenBank/DDBJ databases">
        <title>Genome Sequence of Xylaria arbuscula.</title>
        <authorList>
            <person name="Buettner E."/>
        </authorList>
    </citation>
    <scope>NUCLEOTIDE SEQUENCE</scope>
    <source>
        <strain evidence="2">VT107</strain>
    </source>
</reference>
<name>A0A9W8TGK5_9PEZI</name>
<comment type="caution">
    <text evidence="2">The sequence shown here is derived from an EMBL/GenBank/DDBJ whole genome shotgun (WGS) entry which is preliminary data.</text>
</comment>
<dbReference type="AlphaFoldDB" id="A0A9W8TGK5"/>
<keyword evidence="3" id="KW-1185">Reference proteome</keyword>
<feature type="region of interest" description="Disordered" evidence="1">
    <location>
        <begin position="111"/>
        <end position="164"/>
    </location>
</feature>
<evidence type="ECO:0000313" key="3">
    <source>
        <dbReference type="Proteomes" id="UP001148614"/>
    </source>
</evidence>
<accession>A0A9W8TGK5</accession>
<dbReference type="EMBL" id="JANPWZ010003104">
    <property type="protein sequence ID" value="KAJ3554281.1"/>
    <property type="molecule type" value="Genomic_DNA"/>
</dbReference>
<feature type="region of interest" description="Disordered" evidence="1">
    <location>
        <begin position="1"/>
        <end position="27"/>
    </location>
</feature>
<dbReference type="Proteomes" id="UP001148614">
    <property type="component" value="Unassembled WGS sequence"/>
</dbReference>